<name>A0AAV2IDZ3_LYMST</name>
<dbReference type="SMART" id="SM00456">
    <property type="entry name" value="WW"/>
    <property type="match status" value="1"/>
</dbReference>
<feature type="region of interest" description="Disordered" evidence="2">
    <location>
        <begin position="582"/>
        <end position="635"/>
    </location>
</feature>
<gene>
    <name evidence="5" type="ORF">GSLYS_00016456001</name>
</gene>
<protein>
    <recommendedName>
        <fullName evidence="7">Syntaxin-binding protein 4</fullName>
    </recommendedName>
</protein>
<dbReference type="AlphaFoldDB" id="A0AAV2IDZ3"/>
<accession>A0AAV2IDZ3</accession>
<keyword evidence="6" id="KW-1185">Reference proteome</keyword>
<feature type="domain" description="PDZ" evidence="4">
    <location>
        <begin position="37"/>
        <end position="123"/>
    </location>
</feature>
<dbReference type="CDD" id="cd06692">
    <property type="entry name" value="PDZ1_GgSTXBP4-like"/>
    <property type="match status" value="1"/>
</dbReference>
<keyword evidence="1" id="KW-0175">Coiled coil</keyword>
<evidence type="ECO:0000313" key="5">
    <source>
        <dbReference type="EMBL" id="CAL1542922.1"/>
    </source>
</evidence>
<dbReference type="InterPro" id="IPR036034">
    <property type="entry name" value="PDZ_sf"/>
</dbReference>
<dbReference type="PROSITE" id="PS50106">
    <property type="entry name" value="PDZ"/>
    <property type="match status" value="1"/>
</dbReference>
<dbReference type="InterPro" id="IPR001478">
    <property type="entry name" value="PDZ"/>
</dbReference>
<dbReference type="PANTHER" id="PTHR19964:SF94">
    <property type="entry name" value="SYNTAXIN-BINDING PROTEIN 4-LIKE"/>
    <property type="match status" value="1"/>
</dbReference>
<dbReference type="Gene3D" id="2.30.42.10">
    <property type="match status" value="1"/>
</dbReference>
<feature type="coiled-coil region" evidence="1">
    <location>
        <begin position="386"/>
        <end position="424"/>
    </location>
</feature>
<dbReference type="Pfam" id="PF00595">
    <property type="entry name" value="PDZ"/>
    <property type="match status" value="1"/>
</dbReference>
<proteinExistence type="predicted"/>
<feature type="region of interest" description="Disordered" evidence="2">
    <location>
        <begin position="194"/>
        <end position="241"/>
    </location>
</feature>
<dbReference type="Pfam" id="PF00397">
    <property type="entry name" value="WW"/>
    <property type="match status" value="1"/>
</dbReference>
<dbReference type="EMBL" id="CAXITT010000514">
    <property type="protein sequence ID" value="CAL1542922.1"/>
    <property type="molecule type" value="Genomic_DNA"/>
</dbReference>
<feature type="domain" description="WW" evidence="3">
    <location>
        <begin position="519"/>
        <end position="552"/>
    </location>
</feature>
<reference evidence="5 6" key="1">
    <citation type="submission" date="2024-04" db="EMBL/GenBank/DDBJ databases">
        <authorList>
            <consortium name="Genoscope - CEA"/>
            <person name="William W."/>
        </authorList>
    </citation>
    <scope>NUCLEOTIDE SEQUENCE [LARGE SCALE GENOMIC DNA]</scope>
</reference>
<dbReference type="SUPFAM" id="SSF47473">
    <property type="entry name" value="EF-hand"/>
    <property type="match status" value="1"/>
</dbReference>
<dbReference type="InterPro" id="IPR051342">
    <property type="entry name" value="PDZ_scaffold"/>
</dbReference>
<dbReference type="Gene3D" id="2.20.70.10">
    <property type="match status" value="1"/>
</dbReference>
<evidence type="ECO:0000256" key="1">
    <source>
        <dbReference type="SAM" id="Coils"/>
    </source>
</evidence>
<evidence type="ECO:0000313" key="6">
    <source>
        <dbReference type="Proteomes" id="UP001497497"/>
    </source>
</evidence>
<dbReference type="Proteomes" id="UP001497497">
    <property type="component" value="Unassembled WGS sequence"/>
</dbReference>
<organism evidence="5 6">
    <name type="scientific">Lymnaea stagnalis</name>
    <name type="common">Great pond snail</name>
    <name type="synonym">Helix stagnalis</name>
    <dbReference type="NCBI Taxonomy" id="6523"/>
    <lineage>
        <taxon>Eukaryota</taxon>
        <taxon>Metazoa</taxon>
        <taxon>Spiralia</taxon>
        <taxon>Lophotrochozoa</taxon>
        <taxon>Mollusca</taxon>
        <taxon>Gastropoda</taxon>
        <taxon>Heterobranchia</taxon>
        <taxon>Euthyneura</taxon>
        <taxon>Panpulmonata</taxon>
        <taxon>Hygrophila</taxon>
        <taxon>Lymnaeoidea</taxon>
        <taxon>Lymnaeidae</taxon>
        <taxon>Lymnaea</taxon>
    </lineage>
</organism>
<feature type="compositionally biased region" description="Polar residues" evidence="2">
    <location>
        <begin position="582"/>
        <end position="596"/>
    </location>
</feature>
<dbReference type="InterPro" id="IPR011992">
    <property type="entry name" value="EF-hand-dom_pair"/>
</dbReference>
<evidence type="ECO:0000259" key="3">
    <source>
        <dbReference type="PROSITE" id="PS50020"/>
    </source>
</evidence>
<feature type="compositionally biased region" description="Basic and acidic residues" evidence="2">
    <location>
        <begin position="231"/>
        <end position="241"/>
    </location>
</feature>
<dbReference type="SMART" id="SM00228">
    <property type="entry name" value="PDZ"/>
    <property type="match status" value="1"/>
</dbReference>
<evidence type="ECO:0008006" key="7">
    <source>
        <dbReference type="Google" id="ProtNLM"/>
    </source>
</evidence>
<evidence type="ECO:0000259" key="4">
    <source>
        <dbReference type="PROSITE" id="PS50106"/>
    </source>
</evidence>
<comment type="caution">
    <text evidence="5">The sequence shown here is derived from an EMBL/GenBank/DDBJ whole genome shotgun (WGS) entry which is preliminary data.</text>
</comment>
<dbReference type="InterPro" id="IPR036020">
    <property type="entry name" value="WW_dom_sf"/>
</dbReference>
<dbReference type="SUPFAM" id="SSF51045">
    <property type="entry name" value="WW domain"/>
    <property type="match status" value="1"/>
</dbReference>
<dbReference type="InterPro" id="IPR001202">
    <property type="entry name" value="WW_dom"/>
</dbReference>
<evidence type="ECO:0000256" key="2">
    <source>
        <dbReference type="SAM" id="MobiDB-lite"/>
    </source>
</evidence>
<dbReference type="PROSITE" id="PS01159">
    <property type="entry name" value="WW_DOMAIN_1"/>
    <property type="match status" value="1"/>
</dbReference>
<dbReference type="CDD" id="cd00201">
    <property type="entry name" value="WW"/>
    <property type="match status" value="1"/>
</dbReference>
<dbReference type="PANTHER" id="PTHR19964">
    <property type="entry name" value="MULTIPLE PDZ DOMAIN PROTEIN"/>
    <property type="match status" value="1"/>
</dbReference>
<dbReference type="SUPFAM" id="SSF50156">
    <property type="entry name" value="PDZ domain-like"/>
    <property type="match status" value="1"/>
</dbReference>
<dbReference type="PROSITE" id="PS50020">
    <property type="entry name" value="WW_DOMAIN_2"/>
    <property type="match status" value="1"/>
</dbReference>
<dbReference type="FunFam" id="2.20.70.10:FF:000034">
    <property type="entry name" value="syntaxin-binding protein 4 isoform X1"/>
    <property type="match status" value="1"/>
</dbReference>
<sequence length="635" mass="70077">MSVTLTLAESHSMKDVQLEELRLHHTEEDEDAREAELIEFHNTTQGLGLKICGGCSEDGKEEYGIFVKHVLPGGLAETTGELFDGDLILEVNGQSLQGVTYGRAVSMLRQASASNHVNMVITRDGDARREFAEYMTRFASNPSPYTVGDQTYGGPVTDSETEFLLKYGPYHKDVHPDLDISSDQQEFKYTESYRDHNGHISPSSSCASEVANHMGEPATGRPLSNGSGVSHSKETPSDHLDSLLSKKLSQDPGLKLHIDQLESALTNLGLHLTQSAQISLRQRLNIDHNGMVRFEEFVEAAKIVYQNDLGALKGRLTPQLQNDNNQNSKPSDDYVSAVKERDQLRAEVVALKEELRTRSQSGQNAEEQLLFIRKQAQTSIEECRSLKSKLHLAEQAQAKAQQTERDYEEVVAMLENEVSQLRLQMSKSDGVNMQKRLAVLVCQLKKAESGKKTYEVATDKLMRYVEHSLETLASLDAAARVPIVTENGNTKLNKKRALLLLSNEGREVIKTVRSLMESVPLPFGWEEAYTAEGVKYFINHLNQTTTWTHPVSCVEHQTSAKAIAPPAVGQEKQNPAQLLAHQNSGPVTLPQGSPTGRHQKQSPAAKGKAKSGHAKTDPLHSAVQLEHPGQAQTAS</sequence>